<dbReference type="PANTHER" id="PTHR14190">
    <property type="entry name" value="SUPPRESSOR OF ACTIN MUTATIONS 2/VACUOLAR PROTEIN SORTING 52"/>
    <property type="match status" value="1"/>
</dbReference>
<evidence type="ECO:0000256" key="4">
    <source>
        <dbReference type="ARBA" id="ARBA00022927"/>
    </source>
</evidence>
<evidence type="ECO:0000256" key="2">
    <source>
        <dbReference type="ARBA" id="ARBA00008180"/>
    </source>
</evidence>
<keyword evidence="5" id="KW-0333">Golgi apparatus</keyword>
<gene>
    <name evidence="8" type="ORF">M9Y10_033912</name>
</gene>
<name>A0ABR2KE46_9EUKA</name>
<evidence type="ECO:0000259" key="6">
    <source>
        <dbReference type="Pfam" id="PF04129"/>
    </source>
</evidence>
<comment type="subcellular location">
    <subcellularLocation>
        <location evidence="1">Golgi apparatus</location>
        <location evidence="1">trans-Golgi network</location>
    </subcellularLocation>
</comment>
<comment type="caution">
    <text evidence="8">The sequence shown here is derived from an EMBL/GenBank/DDBJ whole genome shotgun (WGS) entry which is preliminary data.</text>
</comment>
<dbReference type="PANTHER" id="PTHR14190:SF7">
    <property type="entry name" value="VACUOLAR PROTEIN SORTING-ASSOCIATED PROTEIN 52 HOMOLOG"/>
    <property type="match status" value="1"/>
</dbReference>
<evidence type="ECO:0000313" key="9">
    <source>
        <dbReference type="Proteomes" id="UP001470230"/>
    </source>
</evidence>
<sequence>MTENEIEDESVNANDLDIVIPEIEDITTRKVNFDEMEEDIERFASNEAVRAVLEKGVDLQNYGSKIQEDLEEAEQASINDYLNQVERVESLHQEISTCDHALATMEDLLMQFKEALGQITTDIKSLQSKSQELTVKLNNRKEVDKYLHEFTRNVTITPEFQNTIIKSDVGFNYVKFLVELDQKIKFVKSPDVRKTQAARECSGPLEKLKNKASDNIKKWITLKTNQLRDAFTRESNNPNNIDFEPDSSDKLSIQNSMLRCKFVFKFLKDHSPDIQQSTRNYYIDIVSKIYLDMFKSMSKKLTNQMAQISMSPETIVPVQNQRSSVFKSKRQNRESTLFFSIGDRQKLLNDVLAPPQIFTLDSYPVEALMRSLYQSFIDIATSEHVFSSEFFYDENISGEIFSPTTTELEQFLDKLLAKITDPICIVLLYRFAIAHKNEMDRRKITKFDGHFRAVMAKLRSRFSAIVANNQNTIEQCDPKIFLENEATAHHANAMTKRFSEFASSLSQLMNDETSDMITTELHMISAAVIDLIERTSREFKNNELAVVFQINNYYLILTTLQTVNGCPLIDLFQQKLSDCSSYFVELEIKINFPKLVETVRRAFTKLETREEPLNTGIGESELKEIAMDFKNTHIDKMKQIADSQMLKFGDFQNGKMILQIIAKRLVLYWAKFDQLCRFVMKGASPGWFSNLISSQQLVFDIKPMTDSF</sequence>
<reference evidence="8 9" key="1">
    <citation type="submission" date="2024-04" db="EMBL/GenBank/DDBJ databases">
        <title>Tritrichomonas musculus Genome.</title>
        <authorList>
            <person name="Alves-Ferreira E."/>
            <person name="Grigg M."/>
            <person name="Lorenzi H."/>
            <person name="Galac M."/>
        </authorList>
    </citation>
    <scope>NUCLEOTIDE SEQUENCE [LARGE SCALE GENOMIC DNA]</scope>
    <source>
        <strain evidence="8 9">EAF2021</strain>
    </source>
</reference>
<protein>
    <submittedName>
        <fullName evidence="8">Vacuolar protein sorting-associated protein 52</fullName>
    </submittedName>
</protein>
<feature type="domain" description="Vps52 coiled-coil" evidence="6">
    <location>
        <begin position="80"/>
        <end position="233"/>
    </location>
</feature>
<evidence type="ECO:0000259" key="7">
    <source>
        <dbReference type="Pfam" id="PF20655"/>
    </source>
</evidence>
<keyword evidence="3" id="KW-0813">Transport</keyword>
<feature type="domain" description="Vps52 C-terminal" evidence="7">
    <location>
        <begin position="286"/>
        <end position="565"/>
    </location>
</feature>
<dbReference type="Pfam" id="PF04129">
    <property type="entry name" value="Vps52_CC"/>
    <property type="match status" value="1"/>
</dbReference>
<keyword evidence="9" id="KW-1185">Reference proteome</keyword>
<comment type="similarity">
    <text evidence="2">Belongs to the VPS52 family.</text>
</comment>
<organism evidence="8 9">
    <name type="scientific">Tritrichomonas musculus</name>
    <dbReference type="NCBI Taxonomy" id="1915356"/>
    <lineage>
        <taxon>Eukaryota</taxon>
        <taxon>Metamonada</taxon>
        <taxon>Parabasalia</taxon>
        <taxon>Tritrichomonadida</taxon>
        <taxon>Tritrichomonadidae</taxon>
        <taxon>Tritrichomonas</taxon>
    </lineage>
</organism>
<accession>A0ABR2KE46</accession>
<keyword evidence="4" id="KW-0653">Protein transport</keyword>
<dbReference type="EMBL" id="JAPFFF010000005">
    <property type="protein sequence ID" value="KAK8889167.1"/>
    <property type="molecule type" value="Genomic_DNA"/>
</dbReference>
<evidence type="ECO:0000256" key="3">
    <source>
        <dbReference type="ARBA" id="ARBA00022448"/>
    </source>
</evidence>
<evidence type="ECO:0000313" key="8">
    <source>
        <dbReference type="EMBL" id="KAK8889167.1"/>
    </source>
</evidence>
<dbReference type="InterPro" id="IPR048319">
    <property type="entry name" value="Vps52_CC"/>
</dbReference>
<evidence type="ECO:0000256" key="1">
    <source>
        <dbReference type="ARBA" id="ARBA00004601"/>
    </source>
</evidence>
<dbReference type="InterPro" id="IPR048361">
    <property type="entry name" value="Vps52_C"/>
</dbReference>
<proteinExistence type="inferred from homology"/>
<dbReference type="Pfam" id="PF20655">
    <property type="entry name" value="Vps52_C"/>
    <property type="match status" value="1"/>
</dbReference>
<dbReference type="Proteomes" id="UP001470230">
    <property type="component" value="Unassembled WGS sequence"/>
</dbReference>
<evidence type="ECO:0000256" key="5">
    <source>
        <dbReference type="ARBA" id="ARBA00023034"/>
    </source>
</evidence>
<dbReference type="InterPro" id="IPR007258">
    <property type="entry name" value="Vps52"/>
</dbReference>